<accession>A0AAV9DGW9</accession>
<reference evidence="1" key="1">
    <citation type="journal article" date="2023" name="Nat. Commun.">
        <title>Diploid and tetraploid genomes of Acorus and the evolution of monocots.</title>
        <authorList>
            <person name="Ma L."/>
            <person name="Liu K.W."/>
            <person name="Li Z."/>
            <person name="Hsiao Y.Y."/>
            <person name="Qi Y."/>
            <person name="Fu T."/>
            <person name="Tang G.D."/>
            <person name="Zhang D."/>
            <person name="Sun W.H."/>
            <person name="Liu D.K."/>
            <person name="Li Y."/>
            <person name="Chen G.Z."/>
            <person name="Liu X.D."/>
            <person name="Liao X.Y."/>
            <person name="Jiang Y.T."/>
            <person name="Yu X."/>
            <person name="Hao Y."/>
            <person name="Huang J."/>
            <person name="Zhao X.W."/>
            <person name="Ke S."/>
            <person name="Chen Y.Y."/>
            <person name="Wu W.L."/>
            <person name="Hsu J.L."/>
            <person name="Lin Y.F."/>
            <person name="Huang M.D."/>
            <person name="Li C.Y."/>
            <person name="Huang L."/>
            <person name="Wang Z.W."/>
            <person name="Zhao X."/>
            <person name="Zhong W.Y."/>
            <person name="Peng D.H."/>
            <person name="Ahmad S."/>
            <person name="Lan S."/>
            <person name="Zhang J.S."/>
            <person name="Tsai W.C."/>
            <person name="Van de Peer Y."/>
            <person name="Liu Z.J."/>
        </authorList>
    </citation>
    <scope>NUCLEOTIDE SEQUENCE</scope>
    <source>
        <strain evidence="1">CP</strain>
    </source>
</reference>
<reference evidence="1" key="2">
    <citation type="submission" date="2023-06" db="EMBL/GenBank/DDBJ databases">
        <authorList>
            <person name="Ma L."/>
            <person name="Liu K.-W."/>
            <person name="Li Z."/>
            <person name="Hsiao Y.-Y."/>
            <person name="Qi Y."/>
            <person name="Fu T."/>
            <person name="Tang G."/>
            <person name="Zhang D."/>
            <person name="Sun W.-H."/>
            <person name="Liu D.-K."/>
            <person name="Li Y."/>
            <person name="Chen G.-Z."/>
            <person name="Liu X.-D."/>
            <person name="Liao X.-Y."/>
            <person name="Jiang Y.-T."/>
            <person name="Yu X."/>
            <person name="Hao Y."/>
            <person name="Huang J."/>
            <person name="Zhao X.-W."/>
            <person name="Ke S."/>
            <person name="Chen Y.-Y."/>
            <person name="Wu W.-L."/>
            <person name="Hsu J.-L."/>
            <person name="Lin Y.-F."/>
            <person name="Huang M.-D."/>
            <person name="Li C.-Y."/>
            <person name="Huang L."/>
            <person name="Wang Z.-W."/>
            <person name="Zhao X."/>
            <person name="Zhong W.-Y."/>
            <person name="Peng D.-H."/>
            <person name="Ahmad S."/>
            <person name="Lan S."/>
            <person name="Zhang J.-S."/>
            <person name="Tsai W.-C."/>
            <person name="Van De Peer Y."/>
            <person name="Liu Z.-J."/>
        </authorList>
    </citation>
    <scope>NUCLEOTIDE SEQUENCE</scope>
    <source>
        <strain evidence="1">CP</strain>
        <tissue evidence="1">Leaves</tissue>
    </source>
</reference>
<proteinExistence type="predicted"/>
<keyword evidence="2" id="KW-1185">Reference proteome</keyword>
<dbReference type="AlphaFoldDB" id="A0AAV9DGW9"/>
<comment type="caution">
    <text evidence="1">The sequence shown here is derived from an EMBL/GenBank/DDBJ whole genome shotgun (WGS) entry which is preliminary data.</text>
</comment>
<evidence type="ECO:0000313" key="1">
    <source>
        <dbReference type="EMBL" id="KAK1300846.1"/>
    </source>
</evidence>
<gene>
    <name evidence="1" type="ORF">QJS10_CPB13g01104</name>
</gene>
<organism evidence="1 2">
    <name type="scientific">Acorus calamus</name>
    <name type="common">Sweet flag</name>
    <dbReference type="NCBI Taxonomy" id="4465"/>
    <lineage>
        <taxon>Eukaryota</taxon>
        <taxon>Viridiplantae</taxon>
        <taxon>Streptophyta</taxon>
        <taxon>Embryophyta</taxon>
        <taxon>Tracheophyta</taxon>
        <taxon>Spermatophyta</taxon>
        <taxon>Magnoliopsida</taxon>
        <taxon>Liliopsida</taxon>
        <taxon>Acoraceae</taxon>
        <taxon>Acorus</taxon>
    </lineage>
</organism>
<name>A0AAV9DGW9_ACOCL</name>
<sequence length="62" mass="6870">MVEKSLDEDWGVTQADAALDWKRSHVLDAGGIGESEVITTLIKWHPLTYPMQRILCDDAGGE</sequence>
<protein>
    <submittedName>
        <fullName evidence="1">Uncharacterized protein</fullName>
    </submittedName>
</protein>
<dbReference type="EMBL" id="JAUJYO010000013">
    <property type="protein sequence ID" value="KAK1300846.1"/>
    <property type="molecule type" value="Genomic_DNA"/>
</dbReference>
<evidence type="ECO:0000313" key="2">
    <source>
        <dbReference type="Proteomes" id="UP001180020"/>
    </source>
</evidence>
<dbReference type="Proteomes" id="UP001180020">
    <property type="component" value="Unassembled WGS sequence"/>
</dbReference>